<sequence length="394" mass="42421">MATDASLNKQHNPAPLAGVRVLDCSRVLAGPFCAMILADLGAEVIKVESPWGDDTRQFGPYYEGESTYYRLFNRSKKSITLDFKSEDGKQTLKELAKRSDVVVENFRPGVLSKLGLSAEQLMAVNPGLIVTSISGFGQTGSLAKEPAYDLVAQAMSGLMSITGWPEGKPTRVGISLGDIVPGLYAAIGTVSALYQRVNTGKGQHIDLAMYDSLISVMESVGMRALHGDTPPSRIGNDHGLSAPFSTYATKDGDIVIAITTNRMFDRLCEALDLQHLAEDQRFATAENRSDYREDLRVALEARLSDLTMGEAIALFEEHGVPTARVYELDDALKSPLAQERGVVATESDGFATLASPLKLSGMTGPVPASGLGQFNDEIESWLSEPVKDEGQAND</sequence>
<dbReference type="RefSeq" id="WP_284589214.1">
    <property type="nucleotide sequence ID" value="NZ_JASNUC010000014.1"/>
</dbReference>
<reference evidence="2" key="1">
    <citation type="submission" date="2023-05" db="EMBL/GenBank/DDBJ databases">
        <title>Metabolic capabilities are highly conserved among human nasal-associated Corynebacterium species in pangenomic analyses.</title>
        <authorList>
            <person name="Tran T.H."/>
            <person name="Roberts A.Q."/>
            <person name="Escapa I.F."/>
            <person name="Gao W."/>
            <person name="Conlan S."/>
            <person name="Kong H."/>
            <person name="Segre J.A."/>
            <person name="Kelly M.S."/>
            <person name="Lemon K.P."/>
        </authorList>
    </citation>
    <scope>NUCLEOTIDE SEQUENCE</scope>
    <source>
        <strain evidence="2">KPL2773</strain>
    </source>
</reference>
<organism evidence="2 3">
    <name type="scientific">Corynebacterium pseudodiphtheriticum</name>
    <dbReference type="NCBI Taxonomy" id="37637"/>
    <lineage>
        <taxon>Bacteria</taxon>
        <taxon>Bacillati</taxon>
        <taxon>Actinomycetota</taxon>
        <taxon>Actinomycetes</taxon>
        <taxon>Mycobacteriales</taxon>
        <taxon>Corynebacteriaceae</taxon>
        <taxon>Corynebacterium</taxon>
    </lineage>
</organism>
<comment type="caution">
    <text evidence="2">The sequence shown here is derived from an EMBL/GenBank/DDBJ whole genome shotgun (WGS) entry which is preliminary data.</text>
</comment>
<dbReference type="PANTHER" id="PTHR48207">
    <property type="entry name" value="SUCCINATE--HYDROXYMETHYLGLUTARATE COA-TRANSFERASE"/>
    <property type="match status" value="1"/>
</dbReference>
<name>A0AAP4BRU6_9CORY</name>
<dbReference type="Gene3D" id="3.30.1540.10">
    <property type="entry name" value="formyl-coa transferase, domain 3"/>
    <property type="match status" value="1"/>
</dbReference>
<dbReference type="EC" id="2.8.3.-" evidence="2"/>
<dbReference type="Proteomes" id="UP001224412">
    <property type="component" value="Unassembled WGS sequence"/>
</dbReference>
<dbReference type="Gene3D" id="3.40.50.10540">
    <property type="entry name" value="Crotonobetainyl-coa:carnitine coa-transferase, domain 1"/>
    <property type="match status" value="1"/>
</dbReference>
<dbReference type="SUPFAM" id="SSF89796">
    <property type="entry name" value="CoA-transferase family III (CaiB/BaiF)"/>
    <property type="match status" value="1"/>
</dbReference>
<proteinExistence type="predicted"/>
<dbReference type="Pfam" id="PF02515">
    <property type="entry name" value="CoA_transf_3"/>
    <property type="match status" value="1"/>
</dbReference>
<evidence type="ECO:0000313" key="2">
    <source>
        <dbReference type="EMBL" id="MDK4307712.1"/>
    </source>
</evidence>
<dbReference type="AlphaFoldDB" id="A0AAP4BRU6"/>
<evidence type="ECO:0000313" key="3">
    <source>
        <dbReference type="Proteomes" id="UP001224412"/>
    </source>
</evidence>
<dbReference type="EMBL" id="JASNVH010000015">
    <property type="protein sequence ID" value="MDK4307712.1"/>
    <property type="molecule type" value="Genomic_DNA"/>
</dbReference>
<dbReference type="InterPro" id="IPR003673">
    <property type="entry name" value="CoA-Trfase_fam_III"/>
</dbReference>
<gene>
    <name evidence="2" type="ORF">QPX42_09200</name>
</gene>
<dbReference type="InterPro" id="IPR044855">
    <property type="entry name" value="CoA-Trfase_III_dom3_sf"/>
</dbReference>
<dbReference type="InterPro" id="IPR050483">
    <property type="entry name" value="CoA-transferase_III_domain"/>
</dbReference>
<dbReference type="PANTHER" id="PTHR48207:SF3">
    <property type="entry name" value="SUCCINATE--HYDROXYMETHYLGLUTARATE COA-TRANSFERASE"/>
    <property type="match status" value="1"/>
</dbReference>
<protein>
    <submittedName>
        <fullName evidence="2">CoA transferase</fullName>
        <ecNumber evidence="2">2.8.3.-</ecNumber>
    </submittedName>
</protein>
<dbReference type="GO" id="GO:0008410">
    <property type="term" value="F:CoA-transferase activity"/>
    <property type="evidence" value="ECO:0007669"/>
    <property type="project" value="TreeGrafter"/>
</dbReference>
<accession>A0AAP4BRU6</accession>
<keyword evidence="1 2" id="KW-0808">Transferase</keyword>
<evidence type="ECO:0000256" key="1">
    <source>
        <dbReference type="ARBA" id="ARBA00022679"/>
    </source>
</evidence>
<dbReference type="InterPro" id="IPR023606">
    <property type="entry name" value="CoA-Trfase_III_dom_1_sf"/>
</dbReference>